<gene>
    <name evidence="1" type="ORF">CYPRO_0663</name>
</gene>
<dbReference type="RefSeq" id="WP_114983268.1">
    <property type="nucleotide sequence ID" value="NZ_CP027806.1"/>
</dbReference>
<sequence>MKIILSNIIIILLFIPELSSARQAVSLQNQTEGEREVKAVINPSNVNLFSYVAERDNALNLGYFQTSGNGFIPVMSLCRYTETVRDDIGREEEIITNKNCDDFNWRPVLDENGRYWFLFTSRSENRIYAGYVGKSLDCSTAEACNYFPLTISLPRGDGSLLRPQWAADGTAFIFEFGGNVFKVSGILSPEMMQEQELLPILFIENAAYPNWSHNQEFIAFERDGDILVFNYGLFLRDKSQDLYSVNQNLPADRAFEKSRPFWSSDGAHLSYFVPEITQSHNASEQEDNFSWNILIRSLITEGEDFGFRPLNRERFQVRGVSRARDTLTGPMVVNFLTGEDERVFTGFVNNDPDNNFPVILRSIRADGRQLSTTISDRNHFNNDYVAMMPSENTIRFIYSSQMDGELNLNFATWESQDHSFTAPYTFQNVGQRDALIRSALIPGYGQLFKGQQIKGYSLMAGAAVLTGAGIYFGLEAKNALDEYQRQLDAFRDLLVGNEATSAELMDVRRKRDLALDDQKRFNNLQTLSLTLLAAVYVYNLFDAQQGFPIYRRVSREGVKNRVTLNADLLTSQSGSVIYPGVQITLNGL</sequence>
<dbReference type="OrthoDB" id="1090870at2"/>
<dbReference type="EMBL" id="CP027806">
    <property type="protein sequence ID" value="AXI99946.1"/>
    <property type="molecule type" value="Genomic_DNA"/>
</dbReference>
<dbReference type="KEGG" id="cprv:CYPRO_0663"/>
<evidence type="ECO:0000313" key="1">
    <source>
        <dbReference type="EMBL" id="AXI99946.1"/>
    </source>
</evidence>
<keyword evidence="2" id="KW-1185">Reference proteome</keyword>
<evidence type="ECO:0008006" key="3">
    <source>
        <dbReference type="Google" id="ProtNLM"/>
    </source>
</evidence>
<organism evidence="1 2">
    <name type="scientific">Cyclonatronum proteinivorum</name>
    <dbReference type="NCBI Taxonomy" id="1457365"/>
    <lineage>
        <taxon>Bacteria</taxon>
        <taxon>Pseudomonadati</taxon>
        <taxon>Balneolota</taxon>
        <taxon>Balneolia</taxon>
        <taxon>Balneolales</taxon>
        <taxon>Cyclonatronaceae</taxon>
        <taxon>Cyclonatronum</taxon>
    </lineage>
</organism>
<accession>A0A345UHJ5</accession>
<evidence type="ECO:0000313" key="2">
    <source>
        <dbReference type="Proteomes" id="UP000254808"/>
    </source>
</evidence>
<reference evidence="1 2" key="1">
    <citation type="submission" date="2018-03" db="EMBL/GenBank/DDBJ databases">
        <title>Phenotypic and genomic properties of Cyclonatronum proteinivorum gen. nov., sp. nov., a haloalkaliphilic bacteroidete from soda lakes possessing Na+-translocating rhodopsin.</title>
        <authorList>
            <person name="Toshchakov S.V."/>
            <person name="Korzhenkov A."/>
            <person name="Samarov N.I."/>
            <person name="Kublanov I.V."/>
            <person name="Muntyan M.S."/>
            <person name="Sorokin D.Y."/>
        </authorList>
    </citation>
    <scope>NUCLEOTIDE SEQUENCE [LARGE SCALE GENOMIC DNA]</scope>
    <source>
        <strain evidence="1 2">Omega</strain>
    </source>
</reference>
<name>A0A345UHJ5_9BACT</name>
<dbReference type="AlphaFoldDB" id="A0A345UHJ5"/>
<dbReference type="Proteomes" id="UP000254808">
    <property type="component" value="Chromosome"/>
</dbReference>
<protein>
    <recommendedName>
        <fullName evidence="3">DUF5683 domain-containing protein</fullName>
    </recommendedName>
</protein>
<proteinExistence type="predicted"/>